<dbReference type="RefSeq" id="WP_126550634.1">
    <property type="nucleotide sequence ID" value="NZ_BIFS01000001.1"/>
</dbReference>
<organism evidence="1 2">
    <name type="scientific">Dictyobacter kobayashii</name>
    <dbReference type="NCBI Taxonomy" id="2014872"/>
    <lineage>
        <taxon>Bacteria</taxon>
        <taxon>Bacillati</taxon>
        <taxon>Chloroflexota</taxon>
        <taxon>Ktedonobacteria</taxon>
        <taxon>Ktedonobacterales</taxon>
        <taxon>Dictyobacteraceae</taxon>
        <taxon>Dictyobacter</taxon>
    </lineage>
</organism>
<protein>
    <submittedName>
        <fullName evidence="1">Uncharacterized protein</fullName>
    </submittedName>
</protein>
<name>A0A402AIS8_9CHLR</name>
<reference evidence="2" key="1">
    <citation type="submission" date="2018-12" db="EMBL/GenBank/DDBJ databases">
        <title>Tengunoibacter tsumagoiensis gen. nov., sp. nov., Dictyobacter kobayashii sp. nov., D. alpinus sp. nov., and D. joshuensis sp. nov. and description of Dictyobacteraceae fam. nov. within the order Ktedonobacterales isolated from Tengu-no-mugimeshi.</title>
        <authorList>
            <person name="Wang C.M."/>
            <person name="Zheng Y."/>
            <person name="Sakai Y."/>
            <person name="Toyoda A."/>
            <person name="Minakuchi Y."/>
            <person name="Abe K."/>
            <person name="Yokota A."/>
            <person name="Yabe S."/>
        </authorList>
    </citation>
    <scope>NUCLEOTIDE SEQUENCE [LARGE SCALE GENOMIC DNA]</scope>
    <source>
        <strain evidence="2">Uno11</strain>
    </source>
</reference>
<proteinExistence type="predicted"/>
<comment type="caution">
    <text evidence="1">The sequence shown here is derived from an EMBL/GenBank/DDBJ whole genome shotgun (WGS) entry which is preliminary data.</text>
</comment>
<keyword evidence="2" id="KW-1185">Reference proteome</keyword>
<dbReference type="Proteomes" id="UP000287188">
    <property type="component" value="Unassembled WGS sequence"/>
</dbReference>
<evidence type="ECO:0000313" key="1">
    <source>
        <dbReference type="EMBL" id="GCE18964.1"/>
    </source>
</evidence>
<dbReference type="AlphaFoldDB" id="A0A402AIS8"/>
<dbReference type="EMBL" id="BIFS01000001">
    <property type="protein sequence ID" value="GCE18964.1"/>
    <property type="molecule type" value="Genomic_DNA"/>
</dbReference>
<gene>
    <name evidence="1" type="ORF">KDK_27640</name>
</gene>
<accession>A0A402AIS8</accession>
<evidence type="ECO:0000313" key="2">
    <source>
        <dbReference type="Proteomes" id="UP000287188"/>
    </source>
</evidence>
<sequence length="94" mass="10994">MGTTPNIQQQIKKIKEQLQPNEAIKQTIDWDLSLFTPDEQVQLQALLAIVEPKYRWVETGEYAGKIILRDLSDDELDQLSRWDTLQVERKNKQA</sequence>